<dbReference type="PANTHER" id="PTHR15751">
    <property type="entry name" value="TRAFFICKING KINESIN-BINDING PROTEIN"/>
    <property type="match status" value="1"/>
</dbReference>
<feature type="compositionally biased region" description="Low complexity" evidence="6">
    <location>
        <begin position="1052"/>
        <end position="1076"/>
    </location>
</feature>
<dbReference type="InterPro" id="IPR006933">
    <property type="entry name" value="HAP1_N"/>
</dbReference>
<evidence type="ECO:0000256" key="3">
    <source>
        <dbReference type="ARBA" id="ARBA00023054"/>
    </source>
</evidence>
<evidence type="ECO:0000256" key="4">
    <source>
        <dbReference type="ARBA" id="ARBA00023128"/>
    </source>
</evidence>
<feature type="region of interest" description="Disordered" evidence="6">
    <location>
        <begin position="1221"/>
        <end position="1243"/>
    </location>
</feature>
<dbReference type="GO" id="GO:0048311">
    <property type="term" value="P:mitochondrion distribution"/>
    <property type="evidence" value="ECO:0007669"/>
    <property type="project" value="TreeGrafter"/>
</dbReference>
<feature type="compositionally biased region" description="Low complexity" evidence="6">
    <location>
        <begin position="1221"/>
        <end position="1233"/>
    </location>
</feature>
<feature type="compositionally biased region" description="Low complexity" evidence="6">
    <location>
        <begin position="440"/>
        <end position="451"/>
    </location>
</feature>
<feature type="domain" description="Trafficking kinesin-binding protein C-terminal" evidence="7">
    <location>
        <begin position="407"/>
        <end position="950"/>
    </location>
</feature>
<dbReference type="EMBL" id="VCGU01000010">
    <property type="protein sequence ID" value="TRY69265.1"/>
    <property type="molecule type" value="Genomic_DNA"/>
</dbReference>
<sequence>MRRSILRSLSDMQPPTRAEPALRVSGRSHAPSGATPTALAAALSPVTPLRPGCLTLSGERESEEVYKISPEKELRPLSSSGGVLVDCGSLTELHSSQQVSEVEIISLLGEELPRYQLRADYLTQFSGYEHSDFVIQTPVLNAAESERVSGLTPEQAQATLDYFVTCGDRLSQMTKTYHDVEAVTRLLEEKEKDLELAAKIGQELLERNRFLEEKVFQLEAHIAQNNELITQLRHDLQIKTDLLRVYDADAADLDEASPLEIRNVSVDLLQRKIQEMQEENKKLHEEATELAKEAIEVEEKEEKLVSEAVKHLSDANVRISHLSEEFTCKVDESRKQKEEITHLLAKVCDMQSKVKLYSRDNEELRTSLCAYKETQEELTSELTDFKEKYREVVDLLHDAQDELKKSRKRTYPGLGQHSLPGMFTSGGQNEQSGEDGTKESSLLSEIHSSLRSSKRNSKKASRQSSKLDSASDFSDSDLDSRRFKGRSSNAGMFGSTFDTFRIATANSKMVHGGGPGELESVPVTLGYNPGQGSSLDKEYFFESYTVSRDNTASPDFMDLEFRYGELNPDDLDDGDDIPIGGMAENYVASGTAEAQIPTLGGHPGIGSLPGLGSVPSFGHLGHPGPQRGHQAPFSMGVMSEGVYSNDRDDPNEREESSNVLRVKTVGELSVPQLEMDALASPLGSVPSLSRDQSEPPPFGLMPLGGEPSTIPLGPLGSIPGGGGFAPSAGGLGSLPFGTVPSGARVGGSMAVDTFGASSLPGQFMNYDSSGGSRLCLTRDSGVTSSDFSDAHGRFSAIGDRQDNPGDGMSDDGRGSNLMGMEDSEFRGGYLKDDVDDMAELKFSGDSSSIGGGELDSVLKSLNPEEVERRRRQLSRTYSYDLGSDGFESPGSSLFGKPGFNFLPYGVRTPDSIMSTGSRDLMGSGGGSFGYYGAGWRLPDKLRIVKPLEGSLTLHNWQRLARPHLGNILEEREGVAMRGALPSVFSRSEDSDFDPLLLAQDKNLPQIGPKPDTWTLDTITNCTVLHPDETSAHTQLTSTYGGAQMSSGFGHQSRPSTAFSSRCSSRMSSRRQSISESGWRRSGTLTCSSNIGLAKVLNERSITGYLSDSTLRLDRSGVYNEAASIVSLTPSVISTPTGVRSFSPTGTPLNSPTHTPPGTPPNELEGSENGFVLGFFASLRSALYGEQKKEVHTLRHQRKRKQLKKLGILERVAEVGVENLLSSSPVPSHLSGGSRDSSMSREDSLSRTISDFDLRFMTTDIQSSELVDVEPGSLTLSRPKKKPLPPNHRESTPDPFMLTSRGAMSIPGLQSPCNISSIYGSTTHNVVGGRGPGRVIASPGDRRGAVFPGLGVPGQPGTGALLKSASGKPAERMDLGSVPTSSCSGGIYQDTSDGGFIGSITSMFFGRKGGLL</sequence>
<evidence type="ECO:0000256" key="2">
    <source>
        <dbReference type="ARBA" id="ARBA00007007"/>
    </source>
</evidence>
<dbReference type="OMA" id="SEATASX"/>
<comment type="similarity">
    <text evidence="2">Belongs to the milton family.</text>
</comment>
<evidence type="ECO:0000256" key="5">
    <source>
        <dbReference type="SAM" id="Coils"/>
    </source>
</evidence>
<evidence type="ECO:0000313" key="10">
    <source>
        <dbReference type="Proteomes" id="UP000318571"/>
    </source>
</evidence>
<evidence type="ECO:0000313" key="9">
    <source>
        <dbReference type="EMBL" id="TRY69265.1"/>
    </source>
</evidence>
<comment type="subcellular location">
    <subcellularLocation>
        <location evidence="1">Mitochondrion</location>
    </subcellularLocation>
</comment>
<dbReference type="Proteomes" id="UP000318571">
    <property type="component" value="Chromosome 1"/>
</dbReference>
<dbReference type="PANTHER" id="PTHR15751:SF12">
    <property type="entry name" value="TRAFFICKING KINESIN-BINDING PROTEIN MILT"/>
    <property type="match status" value="1"/>
</dbReference>
<dbReference type="GO" id="GO:0031410">
    <property type="term" value="C:cytoplasmic vesicle"/>
    <property type="evidence" value="ECO:0007669"/>
    <property type="project" value="TreeGrafter"/>
</dbReference>
<evidence type="ECO:0000256" key="1">
    <source>
        <dbReference type="ARBA" id="ARBA00004173"/>
    </source>
</evidence>
<dbReference type="SMART" id="SM01423">
    <property type="entry name" value="Milton"/>
    <property type="match status" value="1"/>
</dbReference>
<organism evidence="9 10">
    <name type="scientific">Tigriopus californicus</name>
    <name type="common">Marine copepod</name>
    <dbReference type="NCBI Taxonomy" id="6832"/>
    <lineage>
        <taxon>Eukaryota</taxon>
        <taxon>Metazoa</taxon>
        <taxon>Ecdysozoa</taxon>
        <taxon>Arthropoda</taxon>
        <taxon>Crustacea</taxon>
        <taxon>Multicrustacea</taxon>
        <taxon>Hexanauplia</taxon>
        <taxon>Copepoda</taxon>
        <taxon>Harpacticoida</taxon>
        <taxon>Harpacticidae</taxon>
        <taxon>Tigriopus</taxon>
    </lineage>
</organism>
<dbReference type="GO" id="GO:0017022">
    <property type="term" value="F:myosin binding"/>
    <property type="evidence" value="ECO:0007669"/>
    <property type="project" value="TreeGrafter"/>
</dbReference>
<gene>
    <name evidence="9" type="ORF">TCAL_13344</name>
</gene>
<keyword evidence="10" id="KW-1185">Reference proteome</keyword>
<reference evidence="9 10" key="1">
    <citation type="journal article" date="2018" name="Nat. Ecol. Evol.">
        <title>Genomic signatures of mitonuclear coevolution across populations of Tigriopus californicus.</title>
        <authorList>
            <person name="Barreto F.S."/>
            <person name="Watson E.T."/>
            <person name="Lima T.G."/>
            <person name="Willett C.S."/>
            <person name="Edmands S."/>
            <person name="Li W."/>
            <person name="Burton R.S."/>
        </authorList>
    </citation>
    <scope>NUCLEOTIDE SEQUENCE [LARGE SCALE GENOMIC DNA]</scope>
    <source>
        <strain evidence="9 10">San Diego</strain>
    </source>
</reference>
<dbReference type="GO" id="GO:0047496">
    <property type="term" value="P:vesicle transport along microtubule"/>
    <property type="evidence" value="ECO:0007669"/>
    <property type="project" value="TreeGrafter"/>
</dbReference>
<feature type="coiled-coil region" evidence="5">
    <location>
        <begin position="259"/>
        <end position="307"/>
    </location>
</feature>
<name>A0A553NV10_TIGCA</name>
<keyword evidence="4" id="KW-0496">Mitochondrion</keyword>
<feature type="compositionally biased region" description="Polar residues" evidence="6">
    <location>
        <begin position="1135"/>
        <end position="1152"/>
    </location>
</feature>
<dbReference type="InterPro" id="IPR022154">
    <property type="entry name" value="TRAK1/2_C"/>
</dbReference>
<feature type="region of interest" description="Disordered" evidence="6">
    <location>
        <begin position="1269"/>
        <end position="1293"/>
    </location>
</feature>
<feature type="region of interest" description="Disordered" evidence="6">
    <location>
        <begin position="1135"/>
        <end position="1165"/>
    </location>
</feature>
<evidence type="ECO:0008006" key="11">
    <source>
        <dbReference type="Google" id="ProtNLM"/>
    </source>
</evidence>
<dbReference type="Pfam" id="PF12448">
    <property type="entry name" value="Milton"/>
    <property type="match status" value="1"/>
</dbReference>
<dbReference type="InterPro" id="IPR051946">
    <property type="entry name" value="Intracell_Traff-Reg"/>
</dbReference>
<evidence type="ECO:0000259" key="7">
    <source>
        <dbReference type="SMART" id="SM01423"/>
    </source>
</evidence>
<feature type="region of interest" description="Disordered" evidence="6">
    <location>
        <begin position="1"/>
        <end position="37"/>
    </location>
</feature>
<comment type="caution">
    <text evidence="9">The sequence shown here is derived from an EMBL/GenBank/DDBJ whole genome shotgun (WGS) entry which is preliminary data.</text>
</comment>
<dbReference type="GO" id="GO:0005739">
    <property type="term" value="C:mitochondrion"/>
    <property type="evidence" value="ECO:0007669"/>
    <property type="project" value="UniProtKB-SubCell"/>
</dbReference>
<evidence type="ECO:0000259" key="8">
    <source>
        <dbReference type="SMART" id="SM01424"/>
    </source>
</evidence>
<feature type="region of interest" description="Disordered" evidence="6">
    <location>
        <begin position="793"/>
        <end position="816"/>
    </location>
</feature>
<dbReference type="GO" id="GO:0006605">
    <property type="term" value="P:protein targeting"/>
    <property type="evidence" value="ECO:0007669"/>
    <property type="project" value="TreeGrafter"/>
</dbReference>
<evidence type="ECO:0000256" key="6">
    <source>
        <dbReference type="SAM" id="MobiDB-lite"/>
    </source>
</evidence>
<dbReference type="STRING" id="6832.A0A553NV10"/>
<feature type="domain" description="HAP1 N-terminal" evidence="8">
    <location>
        <begin position="109"/>
        <end position="409"/>
    </location>
</feature>
<feature type="region of interest" description="Disordered" evidence="6">
    <location>
        <begin position="404"/>
        <end position="485"/>
    </location>
</feature>
<feature type="compositionally biased region" description="Basic residues" evidence="6">
    <location>
        <begin position="452"/>
        <end position="461"/>
    </location>
</feature>
<keyword evidence="3 5" id="KW-0175">Coiled coil</keyword>
<feature type="compositionally biased region" description="Low complexity" evidence="6">
    <location>
        <begin position="462"/>
        <end position="473"/>
    </location>
</feature>
<feature type="region of interest" description="Disordered" evidence="6">
    <location>
        <begin position="1043"/>
        <end position="1076"/>
    </location>
</feature>
<dbReference type="SMART" id="SM01424">
    <property type="entry name" value="HAP1_N"/>
    <property type="match status" value="1"/>
</dbReference>
<protein>
    <recommendedName>
        <fullName evidence="11">HAP1 N-terminal domain-containing protein</fullName>
    </recommendedName>
</protein>
<accession>A0A553NV10</accession>
<dbReference type="Pfam" id="PF04849">
    <property type="entry name" value="HAP1_N"/>
    <property type="match status" value="1"/>
</dbReference>
<proteinExistence type="inferred from homology"/>